<proteinExistence type="predicted"/>
<dbReference type="Gene3D" id="1.25.10.10">
    <property type="entry name" value="Leucine-rich Repeat Variant"/>
    <property type="match status" value="1"/>
</dbReference>
<name>A0ABD3Y2S8_SINWO</name>
<dbReference type="AlphaFoldDB" id="A0ABD3Y2S8"/>
<sequence>MGTVVTMETRMTTEIMEQKTFEDFNEAIDKVKRIQELRKRNGEWNKDLVKSVNVFFHTYIVLENIFPVHYHSTQNYQRESGQSLSKSRSISVVCKVVMEGLKMGYRDKAGKLDTHQFTVISKSLRTLMNYSDCTPEVTYDIAGEPNFLETMKEILTQVLPDHLQDKAKFFVNICSYLLSLYFPAVCRLARNDENKSLLVEMGCLPHLVKLAKSGNVDEQRETVIAISLMSFHLENLKKIVHNTRLIDVLIELKEHSTDKEVRKAVDIIFWNLRVELQNNNNYNYITMKSEESHGAPVKDRKVHILISYEQSNQEMLIKIRDILKADGYVVCMNNDNTLEVMAKAVEEAHVILLCISRKYKHDLSCKAEAEYAFSLKKKIIPLKMERGYTPDGWLGFLLGAKFIFDFSGNYPFEGMIIQLQNEIANFYRHDV</sequence>
<reference evidence="2 3" key="1">
    <citation type="submission" date="2024-11" db="EMBL/GenBank/DDBJ databases">
        <title>Chromosome-level genome assembly of the freshwater bivalve Anodonta woodiana.</title>
        <authorList>
            <person name="Chen X."/>
        </authorList>
    </citation>
    <scope>NUCLEOTIDE SEQUENCE [LARGE SCALE GENOMIC DNA]</scope>
    <source>
        <strain evidence="2">MN2024</strain>
        <tissue evidence="2">Gills</tissue>
    </source>
</reference>
<evidence type="ECO:0000313" key="2">
    <source>
        <dbReference type="EMBL" id="KAL3892366.1"/>
    </source>
</evidence>
<dbReference type="Gene3D" id="3.40.50.10140">
    <property type="entry name" value="Toll/interleukin-1 receptor homology (TIR) domain"/>
    <property type="match status" value="1"/>
</dbReference>
<evidence type="ECO:0000259" key="1">
    <source>
        <dbReference type="Pfam" id="PF13676"/>
    </source>
</evidence>
<dbReference type="InterPro" id="IPR000157">
    <property type="entry name" value="TIR_dom"/>
</dbReference>
<protein>
    <recommendedName>
        <fullName evidence="1">TIR domain-containing protein</fullName>
    </recommendedName>
</protein>
<evidence type="ECO:0000313" key="3">
    <source>
        <dbReference type="Proteomes" id="UP001634394"/>
    </source>
</evidence>
<dbReference type="SUPFAM" id="SSF48371">
    <property type="entry name" value="ARM repeat"/>
    <property type="match status" value="1"/>
</dbReference>
<dbReference type="Proteomes" id="UP001634394">
    <property type="component" value="Unassembled WGS sequence"/>
</dbReference>
<dbReference type="Pfam" id="PF00514">
    <property type="entry name" value="Arm"/>
    <property type="match status" value="1"/>
</dbReference>
<dbReference type="PANTHER" id="PTHR46270">
    <property type="entry name" value="ARMADILLO-TYPE FOLD-RELATED"/>
    <property type="match status" value="1"/>
</dbReference>
<dbReference type="SMART" id="SM00185">
    <property type="entry name" value="ARM"/>
    <property type="match status" value="1"/>
</dbReference>
<dbReference type="InterPro" id="IPR000225">
    <property type="entry name" value="Armadillo"/>
</dbReference>
<keyword evidence="3" id="KW-1185">Reference proteome</keyword>
<dbReference type="InterPro" id="IPR016024">
    <property type="entry name" value="ARM-type_fold"/>
</dbReference>
<dbReference type="InterPro" id="IPR011989">
    <property type="entry name" value="ARM-like"/>
</dbReference>
<dbReference type="EMBL" id="JBJQND010000001">
    <property type="protein sequence ID" value="KAL3892366.1"/>
    <property type="molecule type" value="Genomic_DNA"/>
</dbReference>
<gene>
    <name evidence="2" type="ORF">ACJMK2_004577</name>
</gene>
<dbReference type="InterPro" id="IPR035897">
    <property type="entry name" value="Toll_tir_struct_dom_sf"/>
</dbReference>
<comment type="caution">
    <text evidence="2">The sequence shown here is derived from an EMBL/GenBank/DDBJ whole genome shotgun (WGS) entry which is preliminary data.</text>
</comment>
<dbReference type="SUPFAM" id="SSF52200">
    <property type="entry name" value="Toll/Interleukin receptor TIR domain"/>
    <property type="match status" value="1"/>
</dbReference>
<dbReference type="PANTHER" id="PTHR46270:SF2">
    <property type="entry name" value="TIR DOMAIN-CONTAINING PROTEIN"/>
    <property type="match status" value="1"/>
</dbReference>
<feature type="domain" description="TIR" evidence="1">
    <location>
        <begin position="304"/>
        <end position="409"/>
    </location>
</feature>
<accession>A0ABD3Y2S8</accession>
<organism evidence="2 3">
    <name type="scientific">Sinanodonta woodiana</name>
    <name type="common">Chinese pond mussel</name>
    <name type="synonym">Anodonta woodiana</name>
    <dbReference type="NCBI Taxonomy" id="1069815"/>
    <lineage>
        <taxon>Eukaryota</taxon>
        <taxon>Metazoa</taxon>
        <taxon>Spiralia</taxon>
        <taxon>Lophotrochozoa</taxon>
        <taxon>Mollusca</taxon>
        <taxon>Bivalvia</taxon>
        <taxon>Autobranchia</taxon>
        <taxon>Heteroconchia</taxon>
        <taxon>Palaeoheterodonta</taxon>
        <taxon>Unionida</taxon>
        <taxon>Unionoidea</taxon>
        <taxon>Unionidae</taxon>
        <taxon>Unioninae</taxon>
        <taxon>Sinanodonta</taxon>
    </lineage>
</organism>
<dbReference type="Pfam" id="PF13676">
    <property type="entry name" value="TIR_2"/>
    <property type="match status" value="1"/>
</dbReference>